<comment type="caution">
    <text evidence="9">The sequence shown here is derived from an EMBL/GenBank/DDBJ whole genome shotgun (WGS) entry which is preliminary data.</text>
</comment>
<protein>
    <recommendedName>
        <fullName evidence="3">hydroxymethylglutaryl-CoA lyase</fullName>
        <ecNumber evidence="3">4.1.3.4</ecNumber>
    </recommendedName>
</protein>
<dbReference type="GO" id="GO:0046872">
    <property type="term" value="F:metal ion binding"/>
    <property type="evidence" value="ECO:0007669"/>
    <property type="project" value="UniProtKB-KW"/>
</dbReference>
<dbReference type="InterPro" id="IPR000891">
    <property type="entry name" value="PYR_CT"/>
</dbReference>
<evidence type="ECO:0000259" key="8">
    <source>
        <dbReference type="PROSITE" id="PS50991"/>
    </source>
</evidence>
<dbReference type="PROSITE" id="PS50991">
    <property type="entry name" value="PYR_CT"/>
    <property type="match status" value="1"/>
</dbReference>
<feature type="signal peptide" evidence="7">
    <location>
        <begin position="1"/>
        <end position="27"/>
    </location>
</feature>
<dbReference type="PANTHER" id="PTHR42738:SF7">
    <property type="entry name" value="HYDROXYMETHYLGLUTARYL-COA LYASE"/>
    <property type="match status" value="1"/>
</dbReference>
<keyword evidence="10" id="KW-1185">Reference proteome</keyword>
<comment type="similarity">
    <text evidence="2">Belongs to the HMG-CoA lyase family.</text>
</comment>
<feature type="domain" description="Pyruvate carboxyltransferase" evidence="8">
    <location>
        <begin position="116"/>
        <end position="216"/>
    </location>
</feature>
<proteinExistence type="inferred from homology"/>
<keyword evidence="5" id="KW-0456">Lyase</keyword>
<evidence type="ECO:0000313" key="9">
    <source>
        <dbReference type="EMBL" id="KAF4398405.1"/>
    </source>
</evidence>
<evidence type="ECO:0000256" key="1">
    <source>
        <dbReference type="ARBA" id="ARBA00005143"/>
    </source>
</evidence>
<dbReference type="Gene3D" id="3.50.30.30">
    <property type="match status" value="1"/>
</dbReference>
<comment type="catalytic activity">
    <reaction evidence="6">
        <text>(3S)-3-hydroxy-3-methylglutaryl-CoA = acetoacetate + acetyl-CoA</text>
        <dbReference type="Rhea" id="RHEA:24404"/>
        <dbReference type="ChEBI" id="CHEBI:13705"/>
        <dbReference type="ChEBI" id="CHEBI:43074"/>
        <dbReference type="ChEBI" id="CHEBI:57288"/>
        <dbReference type="EC" id="4.1.3.4"/>
    </reaction>
</comment>
<dbReference type="Proteomes" id="UP000583929">
    <property type="component" value="Unassembled WGS sequence"/>
</dbReference>
<dbReference type="GO" id="GO:0005739">
    <property type="term" value="C:mitochondrion"/>
    <property type="evidence" value="ECO:0007669"/>
    <property type="project" value="TreeGrafter"/>
</dbReference>
<gene>
    <name evidence="9" type="ORF">G4B88_025384</name>
</gene>
<comment type="pathway">
    <text evidence="1">Metabolic intermediate metabolism; (S)-3-hydroxy-3-methylglutaryl-CoA degradation; acetoacetate from (S)-3-hydroxy-3-methylglutaryl-CoA: step 1/1.</text>
</comment>
<name>A0A7J6HTR7_CANSA</name>
<dbReference type="InterPro" id="IPR013785">
    <property type="entry name" value="Aldolase_TIM"/>
</dbReference>
<reference evidence="9 10" key="1">
    <citation type="journal article" date="2020" name="bioRxiv">
        <title>Sequence and annotation of 42 cannabis genomes reveals extensive copy number variation in cannabinoid synthesis and pathogen resistance genes.</title>
        <authorList>
            <person name="Mckernan K.J."/>
            <person name="Helbert Y."/>
            <person name="Kane L.T."/>
            <person name="Ebling H."/>
            <person name="Zhang L."/>
            <person name="Liu B."/>
            <person name="Eaton Z."/>
            <person name="Mclaughlin S."/>
            <person name="Kingan S."/>
            <person name="Baybayan P."/>
            <person name="Concepcion G."/>
            <person name="Jordan M."/>
            <person name="Riva A."/>
            <person name="Barbazuk W."/>
            <person name="Harkins T."/>
        </authorList>
    </citation>
    <scope>NUCLEOTIDE SEQUENCE [LARGE SCALE GENOMIC DNA]</scope>
    <source>
        <strain evidence="10">cv. Jamaican Lion 4</strain>
        <tissue evidence="9">Leaf</tissue>
    </source>
</reference>
<evidence type="ECO:0000256" key="6">
    <source>
        <dbReference type="ARBA" id="ARBA00049877"/>
    </source>
</evidence>
<dbReference type="EMBL" id="JAATIQ010000026">
    <property type="protein sequence ID" value="KAF4398405.1"/>
    <property type="molecule type" value="Genomic_DNA"/>
</dbReference>
<dbReference type="Gene3D" id="3.20.20.70">
    <property type="entry name" value="Aldolase class I"/>
    <property type="match status" value="1"/>
</dbReference>
<dbReference type="UniPathway" id="UPA00896">
    <property type="reaction ID" value="UER00863"/>
</dbReference>
<dbReference type="InterPro" id="IPR043594">
    <property type="entry name" value="HMGL"/>
</dbReference>
<dbReference type="SUPFAM" id="SSF51569">
    <property type="entry name" value="Aldolase"/>
    <property type="match status" value="1"/>
</dbReference>
<evidence type="ECO:0000256" key="2">
    <source>
        <dbReference type="ARBA" id="ARBA00009405"/>
    </source>
</evidence>
<dbReference type="GO" id="GO:0006552">
    <property type="term" value="P:L-leucine catabolic process"/>
    <property type="evidence" value="ECO:0007669"/>
    <property type="project" value="TreeGrafter"/>
</dbReference>
<accession>A0A7J6HTR7</accession>
<dbReference type="EC" id="4.1.3.4" evidence="3"/>
<feature type="chain" id="PRO_5029526662" description="hydroxymethylglutaryl-CoA lyase" evidence="7">
    <location>
        <begin position="28"/>
        <end position="321"/>
    </location>
</feature>
<keyword evidence="4" id="KW-0479">Metal-binding</keyword>
<dbReference type="PANTHER" id="PTHR42738">
    <property type="entry name" value="HYDROXYMETHYLGLUTARYL-COA LYASE"/>
    <property type="match status" value="1"/>
</dbReference>
<organism evidence="9 10">
    <name type="scientific">Cannabis sativa</name>
    <name type="common">Hemp</name>
    <name type="synonym">Marijuana</name>
    <dbReference type="NCBI Taxonomy" id="3483"/>
    <lineage>
        <taxon>Eukaryota</taxon>
        <taxon>Viridiplantae</taxon>
        <taxon>Streptophyta</taxon>
        <taxon>Embryophyta</taxon>
        <taxon>Tracheophyta</taxon>
        <taxon>Spermatophyta</taxon>
        <taxon>Magnoliopsida</taxon>
        <taxon>eudicotyledons</taxon>
        <taxon>Gunneridae</taxon>
        <taxon>Pentapetalae</taxon>
        <taxon>rosids</taxon>
        <taxon>fabids</taxon>
        <taxon>Rosales</taxon>
        <taxon>Cannabaceae</taxon>
        <taxon>Cannabis</taxon>
    </lineage>
</organism>
<dbReference type="GO" id="GO:0046951">
    <property type="term" value="P:ketone body biosynthetic process"/>
    <property type="evidence" value="ECO:0007669"/>
    <property type="project" value="TreeGrafter"/>
</dbReference>
<evidence type="ECO:0000256" key="3">
    <source>
        <dbReference type="ARBA" id="ARBA00012910"/>
    </source>
</evidence>
<dbReference type="GO" id="GO:0004419">
    <property type="term" value="F:hydroxymethylglutaryl-CoA lyase activity"/>
    <property type="evidence" value="ECO:0007669"/>
    <property type="project" value="UniProtKB-EC"/>
</dbReference>
<sequence>MELQRSVMMRLFLRFLLLSFAPISIHGRFVVEKNSLRVTSSDRIRGTNDSAIGNFGIPQYSGSMAGNVLYPKNNQKGCKEFSDFGISFQSKPGALPTFVLLDRGVFRQPCWNTIGISLGDTIGVGTPGSVVPMLEAVMAVAPVEKLAVHFHDTYGQSLPNILLSLQMGISTVDSSISGLGGCPYAKGASGNVATEDVVYMLNGLGVKTNVDLPKLMKAGDFISKQLSRPSGSKTVASVMTGLNLHNILVETEKCGSSFDELVTIPEQDDWLYNDGKFSIFFQIQSNFWFHLRRSKAIESSSSPSSMRLAISSKFIISEQNL</sequence>
<evidence type="ECO:0000313" key="10">
    <source>
        <dbReference type="Proteomes" id="UP000583929"/>
    </source>
</evidence>
<evidence type="ECO:0000256" key="4">
    <source>
        <dbReference type="ARBA" id="ARBA00022723"/>
    </source>
</evidence>
<evidence type="ECO:0000256" key="7">
    <source>
        <dbReference type="SAM" id="SignalP"/>
    </source>
</evidence>
<dbReference type="Pfam" id="PF00682">
    <property type="entry name" value="HMGL-like"/>
    <property type="match status" value="1"/>
</dbReference>
<keyword evidence="7" id="KW-0732">Signal</keyword>
<evidence type="ECO:0000256" key="5">
    <source>
        <dbReference type="ARBA" id="ARBA00023239"/>
    </source>
</evidence>
<dbReference type="AlphaFoldDB" id="A0A7J6HTR7"/>